<dbReference type="SUPFAM" id="SSF50621">
    <property type="entry name" value="Alanine racemase C-terminal domain-like"/>
    <property type="match status" value="1"/>
</dbReference>
<sequence>MSELHEGTAAHRHHDLAYTMPGFAGIDPWITPPAIAQWMRQYGSPLHVYSQTALLGLASGFQRFVAACTRPATAAYAVKACPAPAILSILRRQGFHAEVNSANEYRQAVAAGFSANQIYINGVAKSMQFIDLALENGSRRINVDAVEELDLIAARTSALGRAANIHLRICPDVVAGDGAALMTDGKRSQFGILEADLPHALDKLRAAHTSVALRGIHVHVGSGGQLDTIYSRLIDVVIDAVSAIEHAGFDTLTEVNLGGGFVSDEADYTHVSGADTLCREIGRLPERLTVVFEPGRFLVEHASALYCRIAAIKRKAETTWLFLDAGYCHLTDRAIVGTRFPLHSLRAGDSATMLAHVAGPLCDSADVYRPWTGKDQAADGVDLFRFPQASQVGDIVEIGRTGAYVYNTGNRFAGFMQPAVLLVESHGTPRLVRRAERPIDYSSMELPA</sequence>
<dbReference type="PANTHER" id="PTHR43727">
    <property type="entry name" value="DIAMINOPIMELATE DECARBOXYLASE"/>
    <property type="match status" value="1"/>
</dbReference>
<evidence type="ECO:0000256" key="2">
    <source>
        <dbReference type="ARBA" id="ARBA00022898"/>
    </source>
</evidence>
<dbReference type="GO" id="GO:0008836">
    <property type="term" value="F:diaminopimelate decarboxylase activity"/>
    <property type="evidence" value="ECO:0007669"/>
    <property type="project" value="TreeGrafter"/>
</dbReference>
<comment type="caution">
    <text evidence="5">The sequence shown here is derived from an EMBL/GenBank/DDBJ whole genome shotgun (WGS) entry which is preliminary data.</text>
</comment>
<dbReference type="Pfam" id="PF02784">
    <property type="entry name" value="Orn_Arg_deC_N"/>
    <property type="match status" value="1"/>
</dbReference>
<dbReference type="InterPro" id="IPR029066">
    <property type="entry name" value="PLP-binding_barrel"/>
</dbReference>
<dbReference type="InterPro" id="IPR009006">
    <property type="entry name" value="Ala_racemase/Decarboxylase_C"/>
</dbReference>
<dbReference type="SUPFAM" id="SSF51419">
    <property type="entry name" value="PLP-binding barrel"/>
    <property type="match status" value="1"/>
</dbReference>
<dbReference type="Gene3D" id="3.20.20.10">
    <property type="entry name" value="Alanine racemase"/>
    <property type="match status" value="1"/>
</dbReference>
<dbReference type="AlphaFoldDB" id="A0AA41E2Y9"/>
<protein>
    <recommendedName>
        <fullName evidence="4">Orn/DAP/Arg decarboxylase 2 N-terminal domain-containing protein</fullName>
    </recommendedName>
</protein>
<feature type="modified residue" description="N6-(pyridoxal phosphate)lysine" evidence="3">
    <location>
        <position position="79"/>
    </location>
</feature>
<dbReference type="InterPro" id="IPR000183">
    <property type="entry name" value="Orn/DAP/Arg_de-COase"/>
</dbReference>
<dbReference type="InterPro" id="IPR022644">
    <property type="entry name" value="De-COase2_N"/>
</dbReference>
<dbReference type="Gene3D" id="2.40.37.10">
    <property type="entry name" value="Lyase, Ornithine Decarboxylase, Chain A, domain 1"/>
    <property type="match status" value="1"/>
</dbReference>
<evidence type="ECO:0000313" key="6">
    <source>
        <dbReference type="Proteomes" id="UP000682266"/>
    </source>
</evidence>
<name>A0AA41E2Y9_9BURK</name>
<keyword evidence="2 3" id="KW-0663">Pyridoxal phosphate</keyword>
<feature type="active site" description="Proton donor" evidence="3">
    <location>
        <position position="362"/>
    </location>
</feature>
<dbReference type="PRINTS" id="PR01179">
    <property type="entry name" value="ODADCRBXLASE"/>
</dbReference>
<proteinExistence type="predicted"/>
<evidence type="ECO:0000256" key="3">
    <source>
        <dbReference type="PIRSR" id="PIRSR600183-50"/>
    </source>
</evidence>
<dbReference type="PANTHER" id="PTHR43727:SF2">
    <property type="entry name" value="GROUP IV DECARBOXYLASE"/>
    <property type="match status" value="1"/>
</dbReference>
<dbReference type="GO" id="GO:0009089">
    <property type="term" value="P:lysine biosynthetic process via diaminopimelate"/>
    <property type="evidence" value="ECO:0007669"/>
    <property type="project" value="TreeGrafter"/>
</dbReference>
<dbReference type="InterPro" id="IPR022653">
    <property type="entry name" value="De-COase2_pyr-phos_BS"/>
</dbReference>
<evidence type="ECO:0000259" key="4">
    <source>
        <dbReference type="Pfam" id="PF02784"/>
    </source>
</evidence>
<comment type="cofactor">
    <cofactor evidence="1 3">
        <name>pyridoxal 5'-phosphate</name>
        <dbReference type="ChEBI" id="CHEBI:597326"/>
    </cofactor>
</comment>
<dbReference type="PROSITE" id="PS00878">
    <property type="entry name" value="ODR_DC_2_1"/>
    <property type="match status" value="1"/>
</dbReference>
<organism evidence="5 6">
    <name type="scientific">Burkholderia ambifaria</name>
    <dbReference type="NCBI Taxonomy" id="152480"/>
    <lineage>
        <taxon>Bacteria</taxon>
        <taxon>Pseudomonadati</taxon>
        <taxon>Pseudomonadota</taxon>
        <taxon>Betaproteobacteria</taxon>
        <taxon>Burkholderiales</taxon>
        <taxon>Burkholderiaceae</taxon>
        <taxon>Burkholderia</taxon>
        <taxon>Burkholderia cepacia complex</taxon>
    </lineage>
</organism>
<feature type="domain" description="Orn/DAP/Arg decarboxylase 2 N-terminal" evidence="4">
    <location>
        <begin position="66"/>
        <end position="299"/>
    </location>
</feature>
<evidence type="ECO:0000256" key="1">
    <source>
        <dbReference type="ARBA" id="ARBA00001933"/>
    </source>
</evidence>
<dbReference type="Proteomes" id="UP000682266">
    <property type="component" value="Unassembled WGS sequence"/>
</dbReference>
<accession>A0AA41E2Y9</accession>
<evidence type="ECO:0000313" key="5">
    <source>
        <dbReference type="EMBL" id="MBR8127422.1"/>
    </source>
</evidence>
<gene>
    <name evidence="5" type="ORF">KDW93_00170</name>
</gene>
<dbReference type="RefSeq" id="WP_176090991.1">
    <property type="nucleotide sequence ID" value="NZ_CADERF010000003.1"/>
</dbReference>
<reference evidence="5" key="1">
    <citation type="submission" date="2021-04" db="EMBL/GenBank/DDBJ databases">
        <title>A collection of bacterial strains from the Burkholderia cepacia Research Laboratory and Repository.</title>
        <authorList>
            <person name="Lipuma J."/>
            <person name="Spilker T."/>
        </authorList>
    </citation>
    <scope>NUCLEOTIDE SEQUENCE</scope>
    <source>
        <strain evidence="5">AU36012</strain>
    </source>
</reference>
<dbReference type="EMBL" id="JAGSVG010000001">
    <property type="protein sequence ID" value="MBR8127422.1"/>
    <property type="molecule type" value="Genomic_DNA"/>
</dbReference>